<name>A0A559SLA8_9HYPH</name>
<protein>
    <submittedName>
        <fullName evidence="1">Uncharacterized protein</fullName>
    </submittedName>
</protein>
<evidence type="ECO:0000313" key="1">
    <source>
        <dbReference type="EMBL" id="TVZ63141.1"/>
    </source>
</evidence>
<accession>A0A559SLA8</accession>
<reference evidence="1 2" key="1">
    <citation type="submission" date="2019-06" db="EMBL/GenBank/DDBJ databases">
        <title>Pac Bio to generate improved reference genome sequences for organisms with transposon mutant libraries (support for FEBA project).</title>
        <authorList>
            <person name="Blow M."/>
        </authorList>
    </citation>
    <scope>NUCLEOTIDE SEQUENCE [LARGE SCALE GENOMIC DNA]</scope>
    <source>
        <strain evidence="1 2">USDA 1844</strain>
    </source>
</reference>
<proteinExistence type="predicted"/>
<comment type="caution">
    <text evidence="1">The sequence shown here is derived from an EMBL/GenBank/DDBJ whole genome shotgun (WGS) entry which is preliminary data.</text>
</comment>
<dbReference type="EMBL" id="VISO01000003">
    <property type="protein sequence ID" value="TVZ63141.1"/>
    <property type="molecule type" value="Genomic_DNA"/>
</dbReference>
<evidence type="ECO:0000313" key="2">
    <source>
        <dbReference type="Proteomes" id="UP000319824"/>
    </source>
</evidence>
<dbReference type="AlphaFoldDB" id="A0A559SLA8"/>
<sequence length="114" mass="12665">MRVAYSVPSLRASSDSRIFVPAMVPIPAWQQTSPLAPVDWQLGYRLFNLIKKDQIEAAPSSVSERSPEILEPPISKVALGILVNMEYPADVAKRPTYREPVCMIIRGEKALRSG</sequence>
<gene>
    <name evidence="1" type="ORF">BCL32_3262</name>
</gene>
<organism evidence="1 2">
    <name type="scientific">Rhizobium mongolense USDA 1844</name>
    <dbReference type="NCBI Taxonomy" id="1079460"/>
    <lineage>
        <taxon>Bacteria</taxon>
        <taxon>Pseudomonadati</taxon>
        <taxon>Pseudomonadota</taxon>
        <taxon>Alphaproteobacteria</taxon>
        <taxon>Hyphomicrobiales</taxon>
        <taxon>Rhizobiaceae</taxon>
        <taxon>Rhizobium/Agrobacterium group</taxon>
        <taxon>Rhizobium</taxon>
    </lineage>
</organism>
<dbReference type="Proteomes" id="UP000319824">
    <property type="component" value="Unassembled WGS sequence"/>
</dbReference>
<dbReference type="RefSeq" id="WP_145611803.1">
    <property type="nucleotide sequence ID" value="NZ_ATTQ01000004.1"/>
</dbReference>